<feature type="domain" description="Tsg N-terminal" evidence="9">
    <location>
        <begin position="36"/>
        <end position="93"/>
    </location>
</feature>
<evidence type="ECO:0000259" key="8">
    <source>
        <dbReference type="Pfam" id="PF04668"/>
    </source>
</evidence>
<reference evidence="10" key="2">
    <citation type="journal article" date="2023" name="Science">
        <title>Genomic signatures of disease resistance in endangered staghorn corals.</title>
        <authorList>
            <person name="Vollmer S.V."/>
            <person name="Selwyn J.D."/>
            <person name="Despard B.A."/>
            <person name="Roesel C.L."/>
        </authorList>
    </citation>
    <scope>NUCLEOTIDE SEQUENCE</scope>
    <source>
        <strain evidence="10">K2</strain>
    </source>
</reference>
<comment type="similarity">
    <text evidence="2">Belongs to the twisted gastrulation protein family.</text>
</comment>
<dbReference type="PANTHER" id="PTHR12312:SF16">
    <property type="entry name" value="TWISTED GASTRULATION PROTEIN HOMOLOG 1-A-RELATED"/>
    <property type="match status" value="1"/>
</dbReference>
<dbReference type="PANTHER" id="PTHR12312">
    <property type="entry name" value="TWISTED GASTRULATION PROTEIN HOMOLOG 1-A-RELATED"/>
    <property type="match status" value="1"/>
</dbReference>
<evidence type="ECO:0000313" key="10">
    <source>
        <dbReference type="EMBL" id="KAK2550463.1"/>
    </source>
</evidence>
<dbReference type="GO" id="GO:0005615">
    <property type="term" value="C:extracellular space"/>
    <property type="evidence" value="ECO:0007669"/>
    <property type="project" value="TreeGrafter"/>
</dbReference>
<comment type="subcellular location">
    <subcellularLocation>
        <location evidence="1">Secreted</location>
    </subcellularLocation>
</comment>
<accession>A0AAD9PWQ0</accession>
<keyword evidence="3" id="KW-0217">Developmental protein</keyword>
<feature type="chain" id="PRO_5042278317" evidence="7">
    <location>
        <begin position="24"/>
        <end position="212"/>
    </location>
</feature>
<keyword evidence="4" id="KW-0964">Secreted</keyword>
<dbReference type="InterPro" id="IPR057726">
    <property type="entry name" value="Tsg_C"/>
</dbReference>
<feature type="domain" description="Tsg C-terminal" evidence="8">
    <location>
        <begin position="143"/>
        <end position="209"/>
    </location>
</feature>
<dbReference type="AlphaFoldDB" id="A0AAD9PWQ0"/>
<evidence type="ECO:0000256" key="2">
    <source>
        <dbReference type="ARBA" id="ARBA00010047"/>
    </source>
</evidence>
<sequence>MTLFVKEIILVAIILSNVLIGETGRHHHKYRAFKNCKGRVCAARVSFCIIMKDCGCGASVKNGEFCSCCEDCYRCLGVRLWRKCCNCVGLCGRFSVNDTENVGIPSKHGDLPGHSLPTLFEAMSTGHTDLPLMFMSRQGKGGHSNQNFSSPRNQCKVAFFDKCLARESCITSCSAMGAHRYRWFRNGCCQCVGKSCNDYGELQSLCKSCLAD</sequence>
<evidence type="ECO:0000256" key="7">
    <source>
        <dbReference type="SAM" id="SignalP"/>
    </source>
</evidence>
<proteinExistence type="inferred from homology"/>
<evidence type="ECO:0000256" key="5">
    <source>
        <dbReference type="ARBA" id="ARBA00022729"/>
    </source>
</evidence>
<organism evidence="10 11">
    <name type="scientific">Acropora cervicornis</name>
    <name type="common">Staghorn coral</name>
    <dbReference type="NCBI Taxonomy" id="6130"/>
    <lineage>
        <taxon>Eukaryota</taxon>
        <taxon>Metazoa</taxon>
        <taxon>Cnidaria</taxon>
        <taxon>Anthozoa</taxon>
        <taxon>Hexacorallia</taxon>
        <taxon>Scleractinia</taxon>
        <taxon>Astrocoeniina</taxon>
        <taxon>Acroporidae</taxon>
        <taxon>Acropora</taxon>
    </lineage>
</organism>
<dbReference type="InterPro" id="IPR006761">
    <property type="entry name" value="Tsg"/>
</dbReference>
<feature type="signal peptide" evidence="7">
    <location>
        <begin position="1"/>
        <end position="23"/>
    </location>
</feature>
<dbReference type="EMBL" id="JARQWQ010000110">
    <property type="protein sequence ID" value="KAK2550463.1"/>
    <property type="molecule type" value="Genomic_DNA"/>
</dbReference>
<reference evidence="10" key="1">
    <citation type="journal article" date="2023" name="G3 (Bethesda)">
        <title>Whole genome assembly and annotation of the endangered Caribbean coral Acropora cervicornis.</title>
        <authorList>
            <person name="Selwyn J.D."/>
            <person name="Vollmer S.V."/>
        </authorList>
    </citation>
    <scope>NUCLEOTIDE SEQUENCE</scope>
    <source>
        <strain evidence="10">K2</strain>
    </source>
</reference>
<keyword evidence="6" id="KW-0325">Glycoprotein</keyword>
<comment type="caution">
    <text evidence="10">The sequence shown here is derived from an EMBL/GenBank/DDBJ whole genome shotgun (WGS) entry which is preliminary data.</text>
</comment>
<keyword evidence="5 7" id="KW-0732">Signal</keyword>
<dbReference type="GO" id="GO:0030510">
    <property type="term" value="P:regulation of BMP signaling pathway"/>
    <property type="evidence" value="ECO:0007669"/>
    <property type="project" value="TreeGrafter"/>
</dbReference>
<dbReference type="InterPro" id="IPR057635">
    <property type="entry name" value="Tsg_N"/>
</dbReference>
<dbReference type="Proteomes" id="UP001249851">
    <property type="component" value="Unassembled WGS sequence"/>
</dbReference>
<dbReference type="Pfam" id="PF04668">
    <property type="entry name" value="Tsg"/>
    <property type="match status" value="1"/>
</dbReference>
<name>A0AAD9PWQ0_ACRCE</name>
<evidence type="ECO:0000313" key="11">
    <source>
        <dbReference type="Proteomes" id="UP001249851"/>
    </source>
</evidence>
<evidence type="ECO:0000256" key="4">
    <source>
        <dbReference type="ARBA" id="ARBA00022525"/>
    </source>
</evidence>
<evidence type="ECO:0000256" key="1">
    <source>
        <dbReference type="ARBA" id="ARBA00004613"/>
    </source>
</evidence>
<dbReference type="Pfam" id="PF23782">
    <property type="entry name" value="Tsg_N"/>
    <property type="match status" value="1"/>
</dbReference>
<gene>
    <name evidence="10" type="ORF">P5673_028823</name>
</gene>
<evidence type="ECO:0000256" key="6">
    <source>
        <dbReference type="ARBA" id="ARBA00023180"/>
    </source>
</evidence>
<evidence type="ECO:0000259" key="9">
    <source>
        <dbReference type="Pfam" id="PF23782"/>
    </source>
</evidence>
<evidence type="ECO:0000256" key="3">
    <source>
        <dbReference type="ARBA" id="ARBA00022473"/>
    </source>
</evidence>
<protein>
    <submittedName>
        <fullName evidence="10">Twisted gastrulation protein-like protein 1-A</fullName>
    </submittedName>
</protein>
<keyword evidence="11" id="KW-1185">Reference proteome</keyword>